<dbReference type="EMBL" id="AVBC01000039">
    <property type="protein sequence ID" value="ERL50036.1"/>
    <property type="molecule type" value="Genomic_DNA"/>
</dbReference>
<name>W1N4D3_9GAMM</name>
<organism evidence="1 2">
    <name type="scientific">Halomonas huangheensis</name>
    <dbReference type="NCBI Taxonomy" id="1178482"/>
    <lineage>
        <taxon>Bacteria</taxon>
        <taxon>Pseudomonadati</taxon>
        <taxon>Pseudomonadota</taxon>
        <taxon>Gammaproteobacteria</taxon>
        <taxon>Oceanospirillales</taxon>
        <taxon>Halomonadaceae</taxon>
        <taxon>Halomonas</taxon>
    </lineage>
</organism>
<gene>
    <name evidence="1" type="ORF">BJB45_02595</name>
</gene>
<accession>W1N4D3</accession>
<dbReference type="AlphaFoldDB" id="W1N4D3"/>
<reference evidence="1 2" key="1">
    <citation type="submission" date="2013-08" db="EMBL/GenBank/DDBJ databases">
        <title>draft genome of Halomonas huanghegensis, strain BJGMM-B45T.</title>
        <authorList>
            <person name="Miao C."/>
            <person name="Wan Y."/>
            <person name="Jin W."/>
        </authorList>
    </citation>
    <scope>NUCLEOTIDE SEQUENCE [LARGE SCALE GENOMIC DNA]</scope>
    <source>
        <strain evidence="1 2">BJGMM-B45</strain>
    </source>
</reference>
<sequence length="57" mass="6628">MADSVSAVNPVDYMQCILSRVKNWPETELDSQWQEQMVMGYERCTTGRPEYAAREAR</sequence>
<protein>
    <submittedName>
        <fullName evidence="1">Uncharacterized protein</fullName>
    </submittedName>
</protein>
<keyword evidence="2" id="KW-1185">Reference proteome</keyword>
<dbReference type="Proteomes" id="UP000019113">
    <property type="component" value="Unassembled WGS sequence"/>
</dbReference>
<evidence type="ECO:0000313" key="2">
    <source>
        <dbReference type="Proteomes" id="UP000019113"/>
    </source>
</evidence>
<comment type="caution">
    <text evidence="1">The sequence shown here is derived from an EMBL/GenBank/DDBJ whole genome shotgun (WGS) entry which is preliminary data.</text>
</comment>
<dbReference type="PATRIC" id="fig|1178482.3.peg.3126"/>
<proteinExistence type="predicted"/>
<evidence type="ECO:0000313" key="1">
    <source>
        <dbReference type="EMBL" id="ERL50036.1"/>
    </source>
</evidence>